<reference evidence="1" key="1">
    <citation type="submission" date="2013-08" db="EMBL/GenBank/DDBJ databases">
        <authorList>
            <person name="Mendez C."/>
            <person name="Richter M."/>
            <person name="Ferrer M."/>
            <person name="Sanchez J."/>
        </authorList>
    </citation>
    <scope>NUCLEOTIDE SEQUENCE</scope>
</reference>
<dbReference type="EMBL" id="AUZX01005947">
    <property type="protein sequence ID" value="EQD65988.1"/>
    <property type="molecule type" value="Genomic_DNA"/>
</dbReference>
<evidence type="ECO:0000313" key="1">
    <source>
        <dbReference type="EMBL" id="EQD65988.1"/>
    </source>
</evidence>
<accession>T1BBY6</accession>
<dbReference type="AlphaFoldDB" id="T1BBY6"/>
<gene>
    <name evidence="1" type="ORF">B1A_08310</name>
</gene>
<sequence>MLGPHSFAAGAHPTALAAQPGTPLVWVADANLDRIVAVDTQTL</sequence>
<organism evidence="1">
    <name type="scientific">mine drainage metagenome</name>
    <dbReference type="NCBI Taxonomy" id="410659"/>
    <lineage>
        <taxon>unclassified sequences</taxon>
        <taxon>metagenomes</taxon>
        <taxon>ecological metagenomes</taxon>
    </lineage>
</organism>
<name>T1BBY6_9ZZZZ</name>
<feature type="non-terminal residue" evidence="1">
    <location>
        <position position="43"/>
    </location>
</feature>
<comment type="caution">
    <text evidence="1">The sequence shown here is derived from an EMBL/GenBank/DDBJ whole genome shotgun (WGS) entry which is preliminary data.</text>
</comment>
<reference evidence="1" key="2">
    <citation type="journal article" date="2014" name="ISME J.">
        <title>Microbial stratification in low pH oxic and suboxic macroscopic growths along an acid mine drainage.</title>
        <authorList>
            <person name="Mendez-Garcia C."/>
            <person name="Mesa V."/>
            <person name="Sprenger R.R."/>
            <person name="Richter M."/>
            <person name="Diez M.S."/>
            <person name="Solano J."/>
            <person name="Bargiela R."/>
            <person name="Golyshina O.V."/>
            <person name="Manteca A."/>
            <person name="Ramos J.L."/>
            <person name="Gallego J.R."/>
            <person name="Llorente I."/>
            <person name="Martins Dos Santos V.A."/>
            <person name="Jensen O.N."/>
            <person name="Pelaez A.I."/>
            <person name="Sanchez J."/>
            <person name="Ferrer M."/>
        </authorList>
    </citation>
    <scope>NUCLEOTIDE SEQUENCE</scope>
</reference>
<protein>
    <submittedName>
        <fullName evidence="1">Uncharacterized protein</fullName>
    </submittedName>
</protein>
<proteinExistence type="predicted"/>